<evidence type="ECO:0000313" key="1">
    <source>
        <dbReference type="EMBL" id="TWU19897.1"/>
    </source>
</evidence>
<organism evidence="1 2">
    <name type="scientific">Allorhodopirellula heiligendammensis</name>
    <dbReference type="NCBI Taxonomy" id="2714739"/>
    <lineage>
        <taxon>Bacteria</taxon>
        <taxon>Pseudomonadati</taxon>
        <taxon>Planctomycetota</taxon>
        <taxon>Planctomycetia</taxon>
        <taxon>Pirellulales</taxon>
        <taxon>Pirellulaceae</taxon>
        <taxon>Allorhodopirellula</taxon>
    </lineage>
</organism>
<name>A0A5C6C7A1_9BACT</name>
<accession>A0A5C6C7A1</accession>
<proteinExistence type="predicted"/>
<gene>
    <name evidence="1" type="ORF">Poly21_20760</name>
</gene>
<evidence type="ECO:0000313" key="2">
    <source>
        <dbReference type="Proteomes" id="UP000319908"/>
    </source>
</evidence>
<protein>
    <submittedName>
        <fullName evidence="1">Uncharacterized protein</fullName>
    </submittedName>
</protein>
<dbReference type="Proteomes" id="UP000319908">
    <property type="component" value="Unassembled WGS sequence"/>
</dbReference>
<keyword evidence="2" id="KW-1185">Reference proteome</keyword>
<dbReference type="EMBL" id="SJPU01000001">
    <property type="protein sequence ID" value="TWU19897.1"/>
    <property type="molecule type" value="Genomic_DNA"/>
</dbReference>
<comment type="caution">
    <text evidence="1">The sequence shown here is derived from an EMBL/GenBank/DDBJ whole genome shotgun (WGS) entry which is preliminary data.</text>
</comment>
<dbReference type="AlphaFoldDB" id="A0A5C6C7A1"/>
<reference evidence="1 2" key="1">
    <citation type="journal article" date="2020" name="Antonie Van Leeuwenhoek">
        <title>Rhodopirellula heiligendammensis sp. nov., Rhodopirellula pilleata sp. nov., and Rhodopirellula solitaria sp. nov. isolated from natural or artificial marine surfaces in Northern Germany and California, USA, and emended description of the genus Rhodopirellula.</title>
        <authorList>
            <person name="Kallscheuer N."/>
            <person name="Wiegand S."/>
            <person name="Jogler M."/>
            <person name="Boedeker C."/>
            <person name="Peeters S.H."/>
            <person name="Rast P."/>
            <person name="Heuer A."/>
            <person name="Jetten M.S.M."/>
            <person name="Rohde M."/>
            <person name="Jogler C."/>
        </authorList>
    </citation>
    <scope>NUCLEOTIDE SEQUENCE [LARGE SCALE GENOMIC DNA]</scope>
    <source>
        <strain evidence="1 2">Poly21</strain>
    </source>
</reference>
<sequence length="57" mass="6193">MCFAGGDSVRDAPQDGIPAEDFVKNEHFGAPLASYGNRFLSGCQGDLRGIFLNRARF</sequence>